<dbReference type="SFLD" id="SFLDS00019">
    <property type="entry name" value="Glutathione_Transferase_(cytos"/>
    <property type="match status" value="1"/>
</dbReference>
<dbReference type="OrthoDB" id="5293590at2"/>
<keyword evidence="4" id="KW-1185">Reference proteome</keyword>
<feature type="domain" description="GST C-terminal" evidence="2">
    <location>
        <begin position="83"/>
        <end position="198"/>
    </location>
</feature>
<comment type="caution">
    <text evidence="3">The sequence shown here is derived from an EMBL/GenBank/DDBJ whole genome shotgun (WGS) entry which is preliminary data.</text>
</comment>
<dbReference type="InterPro" id="IPR036249">
    <property type="entry name" value="Thioredoxin-like_sf"/>
</dbReference>
<dbReference type="PROSITE" id="PS50404">
    <property type="entry name" value="GST_NTER"/>
    <property type="match status" value="1"/>
</dbReference>
<dbReference type="InterPro" id="IPR036282">
    <property type="entry name" value="Glutathione-S-Trfase_C_sf"/>
</dbReference>
<gene>
    <name evidence="3" type="ORF">D3876_10630</name>
</gene>
<dbReference type="PROSITE" id="PS50405">
    <property type="entry name" value="GST_CTER"/>
    <property type="match status" value="1"/>
</dbReference>
<dbReference type="InterPro" id="IPR040079">
    <property type="entry name" value="Glutathione_S-Trfase"/>
</dbReference>
<feature type="domain" description="GST N-terminal" evidence="1">
    <location>
        <begin position="1"/>
        <end position="78"/>
    </location>
</feature>
<dbReference type="PANTHER" id="PTHR44051">
    <property type="entry name" value="GLUTATHIONE S-TRANSFERASE-RELATED"/>
    <property type="match status" value="1"/>
</dbReference>
<organism evidence="3 4">
    <name type="scientific">Sphingomonas cavernae</name>
    <dbReference type="NCBI Taxonomy" id="2320861"/>
    <lineage>
        <taxon>Bacteria</taxon>
        <taxon>Pseudomonadati</taxon>
        <taxon>Pseudomonadota</taxon>
        <taxon>Alphaproteobacteria</taxon>
        <taxon>Sphingomonadales</taxon>
        <taxon>Sphingomonadaceae</taxon>
        <taxon>Sphingomonas</taxon>
    </lineage>
</organism>
<dbReference type="InterPro" id="IPR004046">
    <property type="entry name" value="GST_C"/>
</dbReference>
<dbReference type="SUPFAM" id="SSF47616">
    <property type="entry name" value="GST C-terminal domain-like"/>
    <property type="match status" value="1"/>
</dbReference>
<sequence>MQLYASPLSGNAHKIRMALAFLELPHEEITVAGPERKTPDFFRLNPLGQVPVLVDGDTVIRDSQAILAYLAALHRPGEWDGRDAVERGRIAQWLSLAANEIANGPAMLRLGKLFGVDIYEPGARAMTAKAFPVLDAHLASRDWLEGDRLTIADLAVSPYVALAPDGGIDLAGFPNITRWLARIAALPNFPSMQGWPAA</sequence>
<dbReference type="Pfam" id="PF13409">
    <property type="entry name" value="GST_N_2"/>
    <property type="match status" value="1"/>
</dbReference>
<dbReference type="Gene3D" id="1.20.1050.10">
    <property type="match status" value="1"/>
</dbReference>
<evidence type="ECO:0000313" key="3">
    <source>
        <dbReference type="EMBL" id="RJF91515.1"/>
    </source>
</evidence>
<name>A0A418WND0_9SPHN</name>
<evidence type="ECO:0000259" key="1">
    <source>
        <dbReference type="PROSITE" id="PS50404"/>
    </source>
</evidence>
<dbReference type="InterPro" id="IPR010987">
    <property type="entry name" value="Glutathione-S-Trfase_C-like"/>
</dbReference>
<accession>A0A418WND0</accession>
<proteinExistence type="predicted"/>
<dbReference type="InterPro" id="IPR004045">
    <property type="entry name" value="Glutathione_S-Trfase_N"/>
</dbReference>
<dbReference type="GO" id="GO:0016740">
    <property type="term" value="F:transferase activity"/>
    <property type="evidence" value="ECO:0007669"/>
    <property type="project" value="UniProtKB-KW"/>
</dbReference>
<dbReference type="EMBL" id="QYUM01000003">
    <property type="protein sequence ID" value="RJF91515.1"/>
    <property type="molecule type" value="Genomic_DNA"/>
</dbReference>
<dbReference type="AlphaFoldDB" id="A0A418WND0"/>
<dbReference type="SFLD" id="SFLDG00358">
    <property type="entry name" value="Main_(cytGST)"/>
    <property type="match status" value="1"/>
</dbReference>
<dbReference type="SUPFAM" id="SSF52833">
    <property type="entry name" value="Thioredoxin-like"/>
    <property type="match status" value="1"/>
</dbReference>
<dbReference type="Gene3D" id="3.40.30.10">
    <property type="entry name" value="Glutaredoxin"/>
    <property type="match status" value="1"/>
</dbReference>
<reference evidence="3 4" key="1">
    <citation type="submission" date="2018-09" db="EMBL/GenBank/DDBJ databases">
        <authorList>
            <person name="Zhu H."/>
        </authorList>
    </citation>
    <scope>NUCLEOTIDE SEQUENCE [LARGE SCALE GENOMIC DNA]</scope>
    <source>
        <strain evidence="3 4">K2R01-6</strain>
    </source>
</reference>
<keyword evidence="3" id="KW-0808">Transferase</keyword>
<evidence type="ECO:0000313" key="4">
    <source>
        <dbReference type="Proteomes" id="UP000286100"/>
    </source>
</evidence>
<dbReference type="Proteomes" id="UP000286100">
    <property type="component" value="Unassembled WGS sequence"/>
</dbReference>
<protein>
    <submittedName>
        <fullName evidence="3">Glutathione S-transferase family protein</fullName>
    </submittedName>
</protein>
<dbReference type="PANTHER" id="PTHR44051:SF2">
    <property type="entry name" value="HYPOTHETICAL GLUTATHIONE S-TRANSFERASE LIKE PROTEIN"/>
    <property type="match status" value="1"/>
</dbReference>
<dbReference type="Pfam" id="PF00043">
    <property type="entry name" value="GST_C"/>
    <property type="match status" value="1"/>
</dbReference>
<evidence type="ECO:0000259" key="2">
    <source>
        <dbReference type="PROSITE" id="PS50405"/>
    </source>
</evidence>